<dbReference type="AlphaFoldDB" id="A0A934S9H5"/>
<reference evidence="2" key="1">
    <citation type="submission" date="2021-01" db="EMBL/GenBank/DDBJ databases">
        <title>Modified the classification status of verrucomicrobia.</title>
        <authorList>
            <person name="Feng X."/>
        </authorList>
    </citation>
    <scope>NUCLEOTIDE SEQUENCE</scope>
    <source>
        <strain evidence="2">KCTC 22041</strain>
    </source>
</reference>
<feature type="transmembrane region" description="Helical" evidence="1">
    <location>
        <begin position="7"/>
        <end position="27"/>
    </location>
</feature>
<sequence length="64" mass="7864">MKKLDKIIFFGGWMLLISIGPFLFDYFGWRSFPNRWEKVLAIIIYIFALGVLWLGNWCYWRKKR</sequence>
<keyword evidence="1" id="KW-1133">Transmembrane helix</keyword>
<dbReference type="RefSeq" id="WP_200273339.1">
    <property type="nucleotide sequence ID" value="NZ_JAENIJ010000041.1"/>
</dbReference>
<dbReference type="EMBL" id="JAENIJ010000041">
    <property type="protein sequence ID" value="MBK1884293.1"/>
    <property type="molecule type" value="Genomic_DNA"/>
</dbReference>
<comment type="caution">
    <text evidence="2">The sequence shown here is derived from an EMBL/GenBank/DDBJ whole genome shotgun (WGS) entry which is preliminary data.</text>
</comment>
<feature type="transmembrane region" description="Helical" evidence="1">
    <location>
        <begin position="39"/>
        <end position="60"/>
    </location>
</feature>
<protein>
    <submittedName>
        <fullName evidence="2">Uncharacterized protein</fullName>
    </submittedName>
</protein>
<proteinExistence type="predicted"/>
<evidence type="ECO:0000313" key="2">
    <source>
        <dbReference type="EMBL" id="MBK1884293.1"/>
    </source>
</evidence>
<name>A0A934S9H5_9BACT</name>
<gene>
    <name evidence="2" type="ORF">JIN85_17875</name>
</gene>
<evidence type="ECO:0000256" key="1">
    <source>
        <dbReference type="SAM" id="Phobius"/>
    </source>
</evidence>
<keyword evidence="1" id="KW-0472">Membrane</keyword>
<organism evidence="2 3">
    <name type="scientific">Luteolibacter pohnpeiensis</name>
    <dbReference type="NCBI Taxonomy" id="454153"/>
    <lineage>
        <taxon>Bacteria</taxon>
        <taxon>Pseudomonadati</taxon>
        <taxon>Verrucomicrobiota</taxon>
        <taxon>Verrucomicrobiia</taxon>
        <taxon>Verrucomicrobiales</taxon>
        <taxon>Verrucomicrobiaceae</taxon>
        <taxon>Luteolibacter</taxon>
    </lineage>
</organism>
<keyword evidence="1" id="KW-0812">Transmembrane</keyword>
<evidence type="ECO:0000313" key="3">
    <source>
        <dbReference type="Proteomes" id="UP000603141"/>
    </source>
</evidence>
<dbReference type="Proteomes" id="UP000603141">
    <property type="component" value="Unassembled WGS sequence"/>
</dbReference>
<accession>A0A934S9H5</accession>
<keyword evidence="3" id="KW-1185">Reference proteome</keyword>